<evidence type="ECO:0000256" key="2">
    <source>
        <dbReference type="ARBA" id="ARBA00022679"/>
    </source>
</evidence>
<comment type="similarity">
    <text evidence="4">Belongs to the L/F-transferase family.</text>
</comment>
<evidence type="ECO:0000313" key="6">
    <source>
        <dbReference type="Proteomes" id="UP000075766"/>
    </source>
</evidence>
<dbReference type="RefSeq" id="WP_062273548.1">
    <property type="nucleotide sequence ID" value="NZ_LSYU01000035.1"/>
</dbReference>
<comment type="catalytic activity">
    <reaction evidence="4">
        <text>L-phenylalanyl-tRNA(Phe) + an N-terminal L-alpha-aminoacyl-[protein] = an N-terminal L-phenylalanyl-L-alpha-aminoacyl-[protein] + tRNA(Phe)</text>
        <dbReference type="Rhea" id="RHEA:43632"/>
        <dbReference type="Rhea" id="RHEA-COMP:9668"/>
        <dbReference type="Rhea" id="RHEA-COMP:9699"/>
        <dbReference type="Rhea" id="RHEA-COMP:10636"/>
        <dbReference type="Rhea" id="RHEA-COMP:10637"/>
        <dbReference type="ChEBI" id="CHEBI:78442"/>
        <dbReference type="ChEBI" id="CHEBI:78531"/>
        <dbReference type="ChEBI" id="CHEBI:78597"/>
        <dbReference type="ChEBI" id="CHEBI:83561"/>
        <dbReference type="EC" id="2.3.2.6"/>
    </reaction>
</comment>
<dbReference type="InterPro" id="IPR004616">
    <property type="entry name" value="Leu/Phe-tRNA_Trfase"/>
</dbReference>
<proteinExistence type="inferred from homology"/>
<name>A0ABR5VIA8_MARGR</name>
<evidence type="ECO:0000256" key="4">
    <source>
        <dbReference type="HAMAP-Rule" id="MF_00688"/>
    </source>
</evidence>
<dbReference type="SUPFAM" id="SSF55729">
    <property type="entry name" value="Acyl-CoA N-acyltransferases (Nat)"/>
    <property type="match status" value="1"/>
</dbReference>
<dbReference type="InterPro" id="IPR016181">
    <property type="entry name" value="Acyl_CoA_acyltransferase"/>
</dbReference>
<dbReference type="InterPro" id="IPR042221">
    <property type="entry name" value="Leu/Phe-tRNA_Trfase_N"/>
</dbReference>
<dbReference type="Gene3D" id="3.40.630.70">
    <property type="entry name" value="Leucyl/phenylalanyl-tRNA-protein transferase, C-terminal domain"/>
    <property type="match status" value="1"/>
</dbReference>
<keyword evidence="3 4" id="KW-0012">Acyltransferase</keyword>
<sequence>MLTLLDPQDRIHFPDVSQAMREPNGLLAVGGDLSTTRLRQAYRHGIFPWYSEGDPILWWSPDPRSILVPEQVHVSRSLAKRLRRADHRVTFDRDFAGVIRACAAPRADEAGTWLVAEMIEAYERLHAQGLAHSVEVWRDDELIGGLYGVAVGKAFFGESMFSRASDGSKIALVQLCRRLAEWGFGLIDCQMHTHHLQRMGAVEVPRRDFIDRLERFCTLPGHDHSWDDEARNR</sequence>
<comment type="caution">
    <text evidence="5">The sequence shown here is derived from an EMBL/GenBank/DDBJ whole genome shotgun (WGS) entry which is preliminary data.</text>
</comment>
<evidence type="ECO:0000256" key="1">
    <source>
        <dbReference type="ARBA" id="ARBA00022490"/>
    </source>
</evidence>
<keyword evidence="6" id="KW-1185">Reference proteome</keyword>
<accession>A0ABR5VIA8</accession>
<gene>
    <name evidence="4" type="primary">aat</name>
    <name evidence="5" type="ORF">AY586_10285</name>
</gene>
<comment type="subcellular location">
    <subcellularLocation>
        <location evidence="4">Cytoplasm</location>
    </subcellularLocation>
</comment>
<keyword evidence="2 4" id="KW-0808">Transferase</keyword>
<dbReference type="EC" id="2.3.2.6" evidence="4"/>
<dbReference type="PANTHER" id="PTHR30098:SF2">
    <property type="entry name" value="LEUCYL_PHENYLALANYL-TRNA--PROTEIN TRANSFERASE"/>
    <property type="match status" value="1"/>
</dbReference>
<comment type="function">
    <text evidence="4">Functions in the N-end rule pathway of protein degradation where it conjugates Leu, Phe and, less efficiently, Met from aminoacyl-tRNAs to the N-termini of proteins containing an N-terminal arginine or lysine.</text>
</comment>
<dbReference type="PANTHER" id="PTHR30098">
    <property type="entry name" value="LEUCYL/PHENYLALANYL-TRNA--PROTEIN TRANSFERASE"/>
    <property type="match status" value="1"/>
</dbReference>
<dbReference type="Gene3D" id="3.30.70.3550">
    <property type="entry name" value="Leucyl/phenylalanyl-tRNA-protein transferase, N-terminal domain"/>
    <property type="match status" value="1"/>
</dbReference>
<dbReference type="EMBL" id="LSYU01000035">
    <property type="protein sequence ID" value="KXX65317.1"/>
    <property type="molecule type" value="Genomic_DNA"/>
</dbReference>
<keyword evidence="1 4" id="KW-0963">Cytoplasm</keyword>
<reference evidence="5 6" key="1">
    <citation type="submission" date="2016-02" db="EMBL/GenBank/DDBJ databases">
        <title>Genome sequence of Marichromatium gracile YL-28, a purple sulfur bacterium.</title>
        <authorList>
            <person name="Zhao C."/>
            <person name="Hong X."/>
            <person name="Chen S."/>
            <person name="Yang S."/>
        </authorList>
    </citation>
    <scope>NUCLEOTIDE SEQUENCE [LARGE SCALE GENOMIC DNA]</scope>
    <source>
        <strain evidence="5 6">YL28</strain>
    </source>
</reference>
<comment type="catalytic activity">
    <reaction evidence="4">
        <text>N-terminal L-arginyl-[protein] + L-leucyl-tRNA(Leu) = N-terminal L-leucyl-L-arginyl-[protein] + tRNA(Leu) + H(+)</text>
        <dbReference type="Rhea" id="RHEA:50416"/>
        <dbReference type="Rhea" id="RHEA-COMP:9613"/>
        <dbReference type="Rhea" id="RHEA-COMP:9622"/>
        <dbReference type="Rhea" id="RHEA-COMP:12672"/>
        <dbReference type="Rhea" id="RHEA-COMP:12673"/>
        <dbReference type="ChEBI" id="CHEBI:15378"/>
        <dbReference type="ChEBI" id="CHEBI:64719"/>
        <dbReference type="ChEBI" id="CHEBI:78442"/>
        <dbReference type="ChEBI" id="CHEBI:78494"/>
        <dbReference type="ChEBI" id="CHEBI:133044"/>
        <dbReference type="EC" id="2.3.2.6"/>
    </reaction>
</comment>
<dbReference type="HAMAP" id="MF_00688">
    <property type="entry name" value="Leu_Phe_trans"/>
    <property type="match status" value="1"/>
</dbReference>
<evidence type="ECO:0000313" key="5">
    <source>
        <dbReference type="EMBL" id="KXX65317.1"/>
    </source>
</evidence>
<evidence type="ECO:0000256" key="3">
    <source>
        <dbReference type="ARBA" id="ARBA00023315"/>
    </source>
</evidence>
<dbReference type="GO" id="GO:0016740">
    <property type="term" value="F:transferase activity"/>
    <property type="evidence" value="ECO:0007669"/>
    <property type="project" value="UniProtKB-KW"/>
</dbReference>
<dbReference type="Pfam" id="PF03588">
    <property type="entry name" value="Leu_Phe_trans"/>
    <property type="match status" value="1"/>
</dbReference>
<dbReference type="NCBIfam" id="TIGR00667">
    <property type="entry name" value="aat"/>
    <property type="match status" value="1"/>
</dbReference>
<organism evidence="5 6">
    <name type="scientific">Marichromatium gracile</name>
    <name type="common">Chromatium gracile</name>
    <dbReference type="NCBI Taxonomy" id="1048"/>
    <lineage>
        <taxon>Bacteria</taxon>
        <taxon>Pseudomonadati</taxon>
        <taxon>Pseudomonadota</taxon>
        <taxon>Gammaproteobacteria</taxon>
        <taxon>Chromatiales</taxon>
        <taxon>Chromatiaceae</taxon>
        <taxon>Marichromatium</taxon>
    </lineage>
</organism>
<protein>
    <recommendedName>
        <fullName evidence="4">Leucyl/phenylalanyl-tRNA--protein transferase</fullName>
        <ecNumber evidence="4">2.3.2.6</ecNumber>
    </recommendedName>
    <alternativeName>
        <fullName evidence="4">L/F-transferase</fullName>
    </alternativeName>
    <alternativeName>
        <fullName evidence="4">Leucyltransferase</fullName>
    </alternativeName>
    <alternativeName>
        <fullName evidence="4">Phenyalanyltransferase</fullName>
    </alternativeName>
</protein>
<comment type="catalytic activity">
    <reaction evidence="4">
        <text>N-terminal L-lysyl-[protein] + L-leucyl-tRNA(Leu) = N-terminal L-leucyl-L-lysyl-[protein] + tRNA(Leu) + H(+)</text>
        <dbReference type="Rhea" id="RHEA:12340"/>
        <dbReference type="Rhea" id="RHEA-COMP:9613"/>
        <dbReference type="Rhea" id="RHEA-COMP:9622"/>
        <dbReference type="Rhea" id="RHEA-COMP:12670"/>
        <dbReference type="Rhea" id="RHEA-COMP:12671"/>
        <dbReference type="ChEBI" id="CHEBI:15378"/>
        <dbReference type="ChEBI" id="CHEBI:65249"/>
        <dbReference type="ChEBI" id="CHEBI:78442"/>
        <dbReference type="ChEBI" id="CHEBI:78494"/>
        <dbReference type="ChEBI" id="CHEBI:133043"/>
        <dbReference type="EC" id="2.3.2.6"/>
    </reaction>
</comment>
<dbReference type="Proteomes" id="UP000075766">
    <property type="component" value="Unassembled WGS sequence"/>
</dbReference>
<dbReference type="InterPro" id="IPR042203">
    <property type="entry name" value="Leu/Phe-tRNA_Trfase_C"/>
</dbReference>